<accession>A0A485LEQ9</accession>
<dbReference type="PANTHER" id="PTHR43569:SF2">
    <property type="entry name" value="AMIDOHYDROLASE-RELATED DOMAIN-CONTAINING PROTEIN"/>
    <property type="match status" value="1"/>
</dbReference>
<protein>
    <submittedName>
        <fullName evidence="4">Aste57867_20039 protein</fullName>
    </submittedName>
</protein>
<dbReference type="EMBL" id="VJMH01006735">
    <property type="protein sequence ID" value="KAF0688327.1"/>
    <property type="molecule type" value="Genomic_DNA"/>
</dbReference>
<feature type="domain" description="Amidohydrolase-related" evidence="2">
    <location>
        <begin position="12"/>
        <end position="328"/>
    </location>
</feature>
<dbReference type="AlphaFoldDB" id="A0A485LEQ9"/>
<keyword evidence="5" id="KW-1185">Reference proteome</keyword>
<evidence type="ECO:0000259" key="2">
    <source>
        <dbReference type="Pfam" id="PF04909"/>
    </source>
</evidence>
<dbReference type="SUPFAM" id="SSF51556">
    <property type="entry name" value="Metallo-dependent hydrolases"/>
    <property type="match status" value="1"/>
</dbReference>
<reference evidence="4 5" key="1">
    <citation type="submission" date="2019-03" db="EMBL/GenBank/DDBJ databases">
        <authorList>
            <person name="Gaulin E."/>
            <person name="Dumas B."/>
        </authorList>
    </citation>
    <scope>NUCLEOTIDE SEQUENCE [LARGE SCALE GENOMIC DNA]</scope>
    <source>
        <strain evidence="4">CBS 568.67</strain>
    </source>
</reference>
<dbReference type="Gene3D" id="3.20.20.140">
    <property type="entry name" value="Metal-dependent hydrolases"/>
    <property type="match status" value="1"/>
</dbReference>
<evidence type="ECO:0000313" key="5">
    <source>
        <dbReference type="Proteomes" id="UP000332933"/>
    </source>
</evidence>
<dbReference type="OrthoDB" id="2135488at2759"/>
<evidence type="ECO:0000313" key="4">
    <source>
        <dbReference type="EMBL" id="VFT96735.1"/>
    </source>
</evidence>
<dbReference type="EMBL" id="CAADRA010006758">
    <property type="protein sequence ID" value="VFT96735.1"/>
    <property type="molecule type" value="Genomic_DNA"/>
</dbReference>
<dbReference type="InterPro" id="IPR052350">
    <property type="entry name" value="Metallo-dep_Lactonases"/>
</dbReference>
<evidence type="ECO:0000256" key="1">
    <source>
        <dbReference type="ARBA" id="ARBA00038310"/>
    </source>
</evidence>
<dbReference type="InterPro" id="IPR006680">
    <property type="entry name" value="Amidohydro-rel"/>
</dbReference>
<dbReference type="Proteomes" id="UP000332933">
    <property type="component" value="Unassembled WGS sequence"/>
</dbReference>
<comment type="similarity">
    <text evidence="1">Belongs to the metallo-dependent hydrolases superfamily.</text>
</comment>
<dbReference type="GO" id="GO:0016787">
    <property type="term" value="F:hydrolase activity"/>
    <property type="evidence" value="ECO:0007669"/>
    <property type="project" value="InterPro"/>
</dbReference>
<sequence>MGKSAALIADIVDAHHHFYDTNEKHFAFLKSLGASPYTPEQYAAAVGALPIRRSVHIEGMPDDGVAEVEWVEQLVAADRAPTVAAIVAGCDLAADDVDTQLSALVAASPKVRGIRFMVDYEGPFNGGKNATHPATLRHGLDYLRDTSGPAQAFERGFSLLAKHSLSFDLQCSPLQLDAAAALIARHPDVKVVVDHMGKVRGLAADGSDDDAAKLAVWRAGLEKLAALPHVYIKLSMLGYIVPGWHDDAKKEAFVRALVRDVIALFGVDRCMFASNWHQGGAAANSDGADATGPSMDELFASFHAWVADLSQPDQERLFAGTAAAFYRLD</sequence>
<name>A0A485LEQ9_9STRA</name>
<dbReference type="InterPro" id="IPR032466">
    <property type="entry name" value="Metal_Hydrolase"/>
</dbReference>
<dbReference type="PANTHER" id="PTHR43569">
    <property type="entry name" value="AMIDOHYDROLASE"/>
    <property type="match status" value="1"/>
</dbReference>
<gene>
    <name evidence="4" type="primary">Aste57867_20039</name>
    <name evidence="3" type="ORF">As57867_019973</name>
    <name evidence="4" type="ORF">ASTE57867_20039</name>
</gene>
<reference evidence="3" key="2">
    <citation type="submission" date="2019-06" db="EMBL/GenBank/DDBJ databases">
        <title>Genomics analysis of Aphanomyces spp. identifies a new class of oomycete effector associated with host adaptation.</title>
        <authorList>
            <person name="Gaulin E."/>
        </authorList>
    </citation>
    <scope>NUCLEOTIDE SEQUENCE</scope>
    <source>
        <strain evidence="3">CBS 578.67</strain>
    </source>
</reference>
<dbReference type="Pfam" id="PF04909">
    <property type="entry name" value="Amidohydro_2"/>
    <property type="match status" value="1"/>
</dbReference>
<proteinExistence type="inferred from homology"/>
<organism evidence="4 5">
    <name type="scientific">Aphanomyces stellatus</name>
    <dbReference type="NCBI Taxonomy" id="120398"/>
    <lineage>
        <taxon>Eukaryota</taxon>
        <taxon>Sar</taxon>
        <taxon>Stramenopiles</taxon>
        <taxon>Oomycota</taxon>
        <taxon>Saprolegniomycetes</taxon>
        <taxon>Saprolegniales</taxon>
        <taxon>Verrucalvaceae</taxon>
        <taxon>Aphanomyces</taxon>
    </lineage>
</organism>
<evidence type="ECO:0000313" key="3">
    <source>
        <dbReference type="EMBL" id="KAF0688327.1"/>
    </source>
</evidence>